<feature type="domain" description="CBS" evidence="3">
    <location>
        <begin position="73"/>
        <end position="134"/>
    </location>
</feature>
<evidence type="ECO:0000313" key="4">
    <source>
        <dbReference type="EMBL" id="MFK4266296.1"/>
    </source>
</evidence>
<dbReference type="SMART" id="SM00116">
    <property type="entry name" value="CBS"/>
    <property type="match status" value="2"/>
</dbReference>
<dbReference type="Proteomes" id="UP001620295">
    <property type="component" value="Unassembled WGS sequence"/>
</dbReference>
<protein>
    <submittedName>
        <fullName evidence="4">CBS domain-containing protein</fullName>
    </submittedName>
</protein>
<dbReference type="InterPro" id="IPR046342">
    <property type="entry name" value="CBS_dom_sf"/>
</dbReference>
<sequence>MTTAREIMHVGTTCVQESETLEEAARRMSELDVGALPICGPDDRLHGIITDRDIVVKCLAKGKDPRTMPAGQLAQGKPITIDAEADIDQVLRAMEQHKIRRLPVIDNHRLVGMISEADLAHRLPEEQVGHFVDAVTT</sequence>
<evidence type="ECO:0000256" key="1">
    <source>
        <dbReference type="ARBA" id="ARBA00023122"/>
    </source>
</evidence>
<dbReference type="PANTHER" id="PTHR43080:SF2">
    <property type="entry name" value="CBS DOMAIN-CONTAINING PROTEIN"/>
    <property type="match status" value="1"/>
</dbReference>
<dbReference type="SUPFAM" id="SSF54631">
    <property type="entry name" value="CBS-domain pair"/>
    <property type="match status" value="1"/>
</dbReference>
<dbReference type="RefSeq" id="WP_358641664.1">
    <property type="nucleotide sequence ID" value="NZ_JBFAEV010000019.1"/>
</dbReference>
<evidence type="ECO:0000259" key="3">
    <source>
        <dbReference type="PROSITE" id="PS51371"/>
    </source>
</evidence>
<accession>A0ABW8LK58</accession>
<keyword evidence="5" id="KW-1185">Reference proteome</keyword>
<dbReference type="PROSITE" id="PS51371">
    <property type="entry name" value="CBS"/>
    <property type="match status" value="2"/>
</dbReference>
<dbReference type="Gene3D" id="3.10.580.10">
    <property type="entry name" value="CBS-domain"/>
    <property type="match status" value="1"/>
</dbReference>
<dbReference type="InterPro" id="IPR000644">
    <property type="entry name" value="CBS_dom"/>
</dbReference>
<dbReference type="CDD" id="cd04622">
    <property type="entry name" value="CBS_pair_HRP1_like"/>
    <property type="match status" value="1"/>
</dbReference>
<evidence type="ECO:0000313" key="5">
    <source>
        <dbReference type="Proteomes" id="UP001620295"/>
    </source>
</evidence>
<organism evidence="4 5">
    <name type="scientific">Streptomyces milbemycinicus</name>
    <dbReference type="NCBI Taxonomy" id="476552"/>
    <lineage>
        <taxon>Bacteria</taxon>
        <taxon>Bacillati</taxon>
        <taxon>Actinomycetota</taxon>
        <taxon>Actinomycetes</taxon>
        <taxon>Kitasatosporales</taxon>
        <taxon>Streptomycetaceae</taxon>
        <taxon>Streptomyces</taxon>
    </lineage>
</organism>
<dbReference type="PANTHER" id="PTHR43080">
    <property type="entry name" value="CBS DOMAIN-CONTAINING PROTEIN CBSX3, MITOCHONDRIAL"/>
    <property type="match status" value="1"/>
</dbReference>
<dbReference type="EMBL" id="JBJDQH010000005">
    <property type="protein sequence ID" value="MFK4266296.1"/>
    <property type="molecule type" value="Genomic_DNA"/>
</dbReference>
<evidence type="ECO:0000256" key="2">
    <source>
        <dbReference type="PROSITE-ProRule" id="PRU00703"/>
    </source>
</evidence>
<dbReference type="InterPro" id="IPR051257">
    <property type="entry name" value="Diverse_CBS-Domain"/>
</dbReference>
<proteinExistence type="predicted"/>
<dbReference type="Pfam" id="PF00571">
    <property type="entry name" value="CBS"/>
    <property type="match status" value="2"/>
</dbReference>
<comment type="caution">
    <text evidence="4">The sequence shown here is derived from an EMBL/GenBank/DDBJ whole genome shotgun (WGS) entry which is preliminary data.</text>
</comment>
<keyword evidence="1 2" id="KW-0129">CBS domain</keyword>
<name>A0ABW8LK58_9ACTN</name>
<feature type="domain" description="CBS" evidence="3">
    <location>
        <begin position="8"/>
        <end position="65"/>
    </location>
</feature>
<gene>
    <name evidence="4" type="ORF">ACI2L5_15305</name>
</gene>
<reference evidence="4 5" key="1">
    <citation type="submission" date="2024-11" db="EMBL/GenBank/DDBJ databases">
        <title>The Natural Products Discovery Center: Release of the First 8490 Sequenced Strains for Exploring Actinobacteria Biosynthetic Diversity.</title>
        <authorList>
            <person name="Kalkreuter E."/>
            <person name="Kautsar S.A."/>
            <person name="Yang D."/>
            <person name="Bader C.D."/>
            <person name="Teijaro C.N."/>
            <person name="Fluegel L."/>
            <person name="Davis C.M."/>
            <person name="Simpson J.R."/>
            <person name="Lauterbach L."/>
            <person name="Steele A.D."/>
            <person name="Gui C."/>
            <person name="Meng S."/>
            <person name="Li G."/>
            <person name="Viehrig K."/>
            <person name="Ye F."/>
            <person name="Su P."/>
            <person name="Kiefer A.F."/>
            <person name="Nichols A."/>
            <person name="Cepeda A.J."/>
            <person name="Yan W."/>
            <person name="Fan B."/>
            <person name="Jiang Y."/>
            <person name="Adhikari A."/>
            <person name="Zheng C.-J."/>
            <person name="Schuster L."/>
            <person name="Cowan T.M."/>
            <person name="Smanski M.J."/>
            <person name="Chevrette M.G."/>
            <person name="De Carvalho L.P.S."/>
            <person name="Shen B."/>
        </authorList>
    </citation>
    <scope>NUCLEOTIDE SEQUENCE [LARGE SCALE GENOMIC DNA]</scope>
    <source>
        <strain evidence="4 5">NPDC020863</strain>
    </source>
</reference>